<name>A0ABV5AR50_9BACL</name>
<dbReference type="InterPro" id="IPR013249">
    <property type="entry name" value="RNA_pol_sigma70_r4_t2"/>
</dbReference>
<evidence type="ECO:0000313" key="8">
    <source>
        <dbReference type="Proteomes" id="UP001580346"/>
    </source>
</evidence>
<keyword evidence="4" id="KW-0804">Transcription</keyword>
<comment type="caution">
    <text evidence="7">The sequence shown here is derived from an EMBL/GenBank/DDBJ whole genome shotgun (WGS) entry which is preliminary data.</text>
</comment>
<dbReference type="NCBIfam" id="TIGR02937">
    <property type="entry name" value="sigma70-ECF"/>
    <property type="match status" value="1"/>
</dbReference>
<keyword evidence="8" id="KW-1185">Reference proteome</keyword>
<dbReference type="RefSeq" id="WP_375354217.1">
    <property type="nucleotide sequence ID" value="NZ_JBHHMI010000004.1"/>
</dbReference>
<protein>
    <submittedName>
        <fullName evidence="7">Sigma-70 family RNA polymerase sigma factor</fullName>
    </submittedName>
</protein>
<dbReference type="EMBL" id="JBHHMI010000004">
    <property type="protein sequence ID" value="MFB5266485.1"/>
    <property type="molecule type" value="Genomic_DNA"/>
</dbReference>
<dbReference type="InterPro" id="IPR013325">
    <property type="entry name" value="RNA_pol_sigma_r2"/>
</dbReference>
<sequence length="194" mass="22762">MSHPEEYGRLVQLSLEGSREAFSALYEATIQDVYKTVHYLTEEKTDVDDIVQEIYIQVHKSLKRYDASKPFRPWLTGLAIRQIHAYRKKRWMRLRIGIKALNYTSEKEEDFSSQIVEKISNRSLLAAVNQLPFKQKQAVVLHYLNEYSQEEIAEILDIPVGTVKSRIHAALQKLRQRYERRMLIPGKVEEFHGS</sequence>
<dbReference type="SUPFAM" id="SSF88946">
    <property type="entry name" value="Sigma2 domain of RNA polymerase sigma factors"/>
    <property type="match status" value="1"/>
</dbReference>
<dbReference type="SUPFAM" id="SSF88659">
    <property type="entry name" value="Sigma3 and sigma4 domains of RNA polymerase sigma factors"/>
    <property type="match status" value="1"/>
</dbReference>
<keyword evidence="3" id="KW-0731">Sigma factor</keyword>
<dbReference type="InterPro" id="IPR007627">
    <property type="entry name" value="RNA_pol_sigma70_r2"/>
</dbReference>
<dbReference type="CDD" id="cd06171">
    <property type="entry name" value="Sigma70_r4"/>
    <property type="match status" value="1"/>
</dbReference>
<dbReference type="InterPro" id="IPR014284">
    <property type="entry name" value="RNA_pol_sigma-70_dom"/>
</dbReference>
<dbReference type="Proteomes" id="UP001580346">
    <property type="component" value="Unassembled WGS sequence"/>
</dbReference>
<reference evidence="7 8" key="1">
    <citation type="submission" date="2024-09" db="EMBL/GenBank/DDBJ databases">
        <title>Paenibacillus zeirhizospherea sp. nov., isolated from surface of the maize (Zea mays) roots in a horticulture field, Hungary.</title>
        <authorList>
            <person name="Marton D."/>
            <person name="Farkas M."/>
            <person name="Bedics A."/>
            <person name="Toth E."/>
            <person name="Tancsics A."/>
            <person name="Boka K."/>
            <person name="Maroti G."/>
            <person name="Kriszt B."/>
            <person name="Cserhati M."/>
        </authorList>
    </citation>
    <scope>NUCLEOTIDE SEQUENCE [LARGE SCALE GENOMIC DNA]</scope>
    <source>
        <strain evidence="7 8">KCTC 33519</strain>
    </source>
</reference>
<evidence type="ECO:0000256" key="1">
    <source>
        <dbReference type="ARBA" id="ARBA00010641"/>
    </source>
</evidence>
<dbReference type="Gene3D" id="1.10.10.10">
    <property type="entry name" value="Winged helix-like DNA-binding domain superfamily/Winged helix DNA-binding domain"/>
    <property type="match status" value="1"/>
</dbReference>
<dbReference type="InterPro" id="IPR036388">
    <property type="entry name" value="WH-like_DNA-bd_sf"/>
</dbReference>
<dbReference type="Gene3D" id="1.10.1740.10">
    <property type="match status" value="1"/>
</dbReference>
<proteinExistence type="inferred from homology"/>
<dbReference type="InterPro" id="IPR013324">
    <property type="entry name" value="RNA_pol_sigma_r3/r4-like"/>
</dbReference>
<evidence type="ECO:0000259" key="5">
    <source>
        <dbReference type="Pfam" id="PF04542"/>
    </source>
</evidence>
<dbReference type="Pfam" id="PF04542">
    <property type="entry name" value="Sigma70_r2"/>
    <property type="match status" value="1"/>
</dbReference>
<evidence type="ECO:0000259" key="6">
    <source>
        <dbReference type="Pfam" id="PF08281"/>
    </source>
</evidence>
<dbReference type="PANTHER" id="PTHR43133">
    <property type="entry name" value="RNA POLYMERASE ECF-TYPE SIGMA FACTO"/>
    <property type="match status" value="1"/>
</dbReference>
<accession>A0ABV5AR50</accession>
<dbReference type="NCBIfam" id="NF009195">
    <property type="entry name" value="PRK12543.1"/>
    <property type="match status" value="1"/>
</dbReference>
<evidence type="ECO:0000313" key="7">
    <source>
        <dbReference type="EMBL" id="MFB5266485.1"/>
    </source>
</evidence>
<dbReference type="InterPro" id="IPR039425">
    <property type="entry name" value="RNA_pol_sigma-70-like"/>
</dbReference>
<dbReference type="PANTHER" id="PTHR43133:SF60">
    <property type="entry name" value="RNA POLYMERASE SIGMA FACTOR SIGV"/>
    <property type="match status" value="1"/>
</dbReference>
<gene>
    <name evidence="7" type="ORF">ACE41H_06775</name>
</gene>
<feature type="domain" description="RNA polymerase sigma factor 70 region 4 type 2" evidence="6">
    <location>
        <begin position="122"/>
        <end position="174"/>
    </location>
</feature>
<evidence type="ECO:0000256" key="4">
    <source>
        <dbReference type="ARBA" id="ARBA00023163"/>
    </source>
</evidence>
<dbReference type="Pfam" id="PF08281">
    <property type="entry name" value="Sigma70_r4_2"/>
    <property type="match status" value="1"/>
</dbReference>
<evidence type="ECO:0000256" key="2">
    <source>
        <dbReference type="ARBA" id="ARBA00023015"/>
    </source>
</evidence>
<organism evidence="7 8">
    <name type="scientific">Paenibacillus enshidis</name>
    <dbReference type="NCBI Taxonomy" id="1458439"/>
    <lineage>
        <taxon>Bacteria</taxon>
        <taxon>Bacillati</taxon>
        <taxon>Bacillota</taxon>
        <taxon>Bacilli</taxon>
        <taxon>Bacillales</taxon>
        <taxon>Paenibacillaceae</taxon>
        <taxon>Paenibacillus</taxon>
    </lineage>
</organism>
<feature type="domain" description="RNA polymerase sigma-70 region 2" evidence="5">
    <location>
        <begin position="25"/>
        <end position="91"/>
    </location>
</feature>
<comment type="similarity">
    <text evidence="1">Belongs to the sigma-70 factor family. ECF subfamily.</text>
</comment>
<keyword evidence="2" id="KW-0805">Transcription regulation</keyword>
<evidence type="ECO:0000256" key="3">
    <source>
        <dbReference type="ARBA" id="ARBA00023082"/>
    </source>
</evidence>